<dbReference type="EMBL" id="JACHFR010000004">
    <property type="protein sequence ID" value="MBB5219799.1"/>
    <property type="molecule type" value="Genomic_DNA"/>
</dbReference>
<gene>
    <name evidence="1" type="ORF">HNP77_002188</name>
</gene>
<accession>A0A840SAR2</accession>
<reference evidence="1 2" key="1">
    <citation type="submission" date="2020-08" db="EMBL/GenBank/DDBJ databases">
        <title>Genomic Encyclopedia of Type Strains, Phase IV (KMG-IV): sequencing the most valuable type-strain genomes for metagenomic binning, comparative biology and taxonomic classification.</title>
        <authorList>
            <person name="Goeker M."/>
        </authorList>
    </citation>
    <scope>NUCLEOTIDE SEQUENCE [LARGE SCALE GENOMIC DNA]</scope>
    <source>
        <strain evidence="1 2">DSM 103679</strain>
    </source>
</reference>
<keyword evidence="2" id="KW-1185">Reference proteome</keyword>
<evidence type="ECO:0000313" key="2">
    <source>
        <dbReference type="Proteomes" id="UP000578697"/>
    </source>
</evidence>
<comment type="caution">
    <text evidence="1">The sequence shown here is derived from an EMBL/GenBank/DDBJ whole genome shotgun (WGS) entry which is preliminary data.</text>
</comment>
<proteinExistence type="predicted"/>
<dbReference type="Proteomes" id="UP000578697">
    <property type="component" value="Unassembled WGS sequence"/>
</dbReference>
<protein>
    <submittedName>
        <fullName evidence="1">Uncharacterized protein</fullName>
    </submittedName>
</protein>
<evidence type="ECO:0000313" key="1">
    <source>
        <dbReference type="EMBL" id="MBB5219799.1"/>
    </source>
</evidence>
<sequence length="41" mass="4895">MSEVDHEKYPSIFQKWRFELVDEGGKLGYSKVPQMTGNIYW</sequence>
<name>A0A840SAR2_9SPIR</name>
<dbReference type="AlphaFoldDB" id="A0A840SAR2"/>
<organism evidence="1 2">
    <name type="scientific">Treponema rectale</name>
    <dbReference type="NCBI Taxonomy" id="744512"/>
    <lineage>
        <taxon>Bacteria</taxon>
        <taxon>Pseudomonadati</taxon>
        <taxon>Spirochaetota</taxon>
        <taxon>Spirochaetia</taxon>
        <taxon>Spirochaetales</taxon>
        <taxon>Treponemataceae</taxon>
        <taxon>Treponema</taxon>
    </lineage>
</organism>